<name>A0A4S8LI45_DENBC</name>
<dbReference type="EMBL" id="ML179394">
    <property type="protein sequence ID" value="THU88816.1"/>
    <property type="molecule type" value="Genomic_DNA"/>
</dbReference>
<evidence type="ECO:0000313" key="2">
    <source>
        <dbReference type="Proteomes" id="UP000297245"/>
    </source>
</evidence>
<sequence length="59" mass="6278">IKAAFGSGFKKKKAIGHFNSVDVVSCAASINTVTLSIEIVISTRRIFVLRSPLTVEVAS</sequence>
<dbReference type="AlphaFoldDB" id="A0A4S8LI45"/>
<reference evidence="1 2" key="1">
    <citation type="journal article" date="2019" name="Nat. Ecol. Evol.">
        <title>Megaphylogeny resolves global patterns of mushroom evolution.</title>
        <authorList>
            <person name="Varga T."/>
            <person name="Krizsan K."/>
            <person name="Foldi C."/>
            <person name="Dima B."/>
            <person name="Sanchez-Garcia M."/>
            <person name="Sanchez-Ramirez S."/>
            <person name="Szollosi G.J."/>
            <person name="Szarkandi J.G."/>
            <person name="Papp V."/>
            <person name="Albert L."/>
            <person name="Andreopoulos W."/>
            <person name="Angelini C."/>
            <person name="Antonin V."/>
            <person name="Barry K.W."/>
            <person name="Bougher N.L."/>
            <person name="Buchanan P."/>
            <person name="Buyck B."/>
            <person name="Bense V."/>
            <person name="Catcheside P."/>
            <person name="Chovatia M."/>
            <person name="Cooper J."/>
            <person name="Damon W."/>
            <person name="Desjardin D."/>
            <person name="Finy P."/>
            <person name="Geml J."/>
            <person name="Haridas S."/>
            <person name="Hughes K."/>
            <person name="Justo A."/>
            <person name="Karasinski D."/>
            <person name="Kautmanova I."/>
            <person name="Kiss B."/>
            <person name="Kocsube S."/>
            <person name="Kotiranta H."/>
            <person name="LaButti K.M."/>
            <person name="Lechner B.E."/>
            <person name="Liimatainen K."/>
            <person name="Lipzen A."/>
            <person name="Lukacs Z."/>
            <person name="Mihaltcheva S."/>
            <person name="Morgado L.N."/>
            <person name="Niskanen T."/>
            <person name="Noordeloos M.E."/>
            <person name="Ohm R.A."/>
            <person name="Ortiz-Santana B."/>
            <person name="Ovrebo C."/>
            <person name="Racz N."/>
            <person name="Riley R."/>
            <person name="Savchenko A."/>
            <person name="Shiryaev A."/>
            <person name="Soop K."/>
            <person name="Spirin V."/>
            <person name="Szebenyi C."/>
            <person name="Tomsovsky M."/>
            <person name="Tulloss R.E."/>
            <person name="Uehling J."/>
            <person name="Grigoriev I.V."/>
            <person name="Vagvolgyi C."/>
            <person name="Papp T."/>
            <person name="Martin F.M."/>
            <person name="Miettinen O."/>
            <person name="Hibbett D.S."/>
            <person name="Nagy L.G."/>
        </authorList>
    </citation>
    <scope>NUCLEOTIDE SEQUENCE [LARGE SCALE GENOMIC DNA]</scope>
    <source>
        <strain evidence="1 2">CBS 962.96</strain>
    </source>
</reference>
<evidence type="ECO:0000313" key="1">
    <source>
        <dbReference type="EMBL" id="THU88816.1"/>
    </source>
</evidence>
<feature type="non-terminal residue" evidence="1">
    <location>
        <position position="1"/>
    </location>
</feature>
<organism evidence="1 2">
    <name type="scientific">Dendrothele bispora (strain CBS 962.96)</name>
    <dbReference type="NCBI Taxonomy" id="1314807"/>
    <lineage>
        <taxon>Eukaryota</taxon>
        <taxon>Fungi</taxon>
        <taxon>Dikarya</taxon>
        <taxon>Basidiomycota</taxon>
        <taxon>Agaricomycotina</taxon>
        <taxon>Agaricomycetes</taxon>
        <taxon>Agaricomycetidae</taxon>
        <taxon>Agaricales</taxon>
        <taxon>Agaricales incertae sedis</taxon>
        <taxon>Dendrothele</taxon>
    </lineage>
</organism>
<protein>
    <submittedName>
        <fullName evidence="1">Uncharacterized protein</fullName>
    </submittedName>
</protein>
<dbReference type="Proteomes" id="UP000297245">
    <property type="component" value="Unassembled WGS sequence"/>
</dbReference>
<keyword evidence="2" id="KW-1185">Reference proteome</keyword>
<gene>
    <name evidence="1" type="ORF">K435DRAFT_781889</name>
</gene>
<accession>A0A4S8LI45</accession>
<proteinExistence type="predicted"/>